<protein>
    <recommendedName>
        <fullName evidence="11">Caspase-3</fullName>
        <ecNumber evidence="10">3.4.22.56</ecNumber>
    </recommendedName>
</protein>
<evidence type="ECO:0000313" key="16">
    <source>
        <dbReference type="Proteomes" id="UP001558613"/>
    </source>
</evidence>
<dbReference type="InterPro" id="IPR011600">
    <property type="entry name" value="Pept_C14_caspase"/>
</dbReference>
<dbReference type="InterPro" id="IPR002398">
    <property type="entry name" value="Pept_C14"/>
</dbReference>
<reference evidence="15 16" key="1">
    <citation type="submission" date="2023-09" db="EMBL/GenBank/DDBJ databases">
        <authorList>
            <person name="Wang M."/>
        </authorList>
    </citation>
    <scope>NUCLEOTIDE SEQUENCE [LARGE SCALE GENOMIC DNA]</scope>
    <source>
        <strain evidence="15">GT-2023</strain>
        <tissue evidence="15">Liver</tissue>
    </source>
</reference>
<dbReference type="PROSITE" id="PS01121">
    <property type="entry name" value="CASPASE_HIS"/>
    <property type="match status" value="1"/>
</dbReference>
<gene>
    <name evidence="15" type="ORF">QQF64_018001</name>
</gene>
<keyword evidence="5" id="KW-0053">Apoptosis</keyword>
<dbReference type="PANTHER" id="PTHR10454">
    <property type="entry name" value="CASPASE"/>
    <property type="match status" value="1"/>
</dbReference>
<feature type="domain" description="Caspase family p10" evidence="13">
    <location>
        <begin position="173"/>
        <end position="231"/>
    </location>
</feature>
<dbReference type="CDD" id="cd00032">
    <property type="entry name" value="CASc"/>
    <property type="match status" value="1"/>
</dbReference>
<evidence type="ECO:0000256" key="3">
    <source>
        <dbReference type="ARBA" id="ARBA00022490"/>
    </source>
</evidence>
<comment type="catalytic activity">
    <reaction evidence="9">
        <text>Strict requirement for an Asp residue at positions P1 and P4. It has a preferred cleavage sequence of Asp-Xaa-Xaa-Asp-|- with a hydrophobic amino-acid residue at P2 and a hydrophilic amino-acid residue at P3, although Val or Ala are also accepted at this position.</text>
        <dbReference type="EC" id="3.4.22.56"/>
    </reaction>
</comment>
<keyword evidence="3" id="KW-0963">Cytoplasm</keyword>
<keyword evidence="4" id="KW-0645">Protease</keyword>
<keyword evidence="6" id="KW-0378">Hydrolase</keyword>
<evidence type="ECO:0000256" key="12">
    <source>
        <dbReference type="RuleBase" id="RU003971"/>
    </source>
</evidence>
<evidence type="ECO:0000259" key="13">
    <source>
        <dbReference type="PROSITE" id="PS50207"/>
    </source>
</evidence>
<organism evidence="15 16">
    <name type="scientific">Cirrhinus molitorella</name>
    <name type="common">mud carp</name>
    <dbReference type="NCBI Taxonomy" id="172907"/>
    <lineage>
        <taxon>Eukaryota</taxon>
        <taxon>Metazoa</taxon>
        <taxon>Chordata</taxon>
        <taxon>Craniata</taxon>
        <taxon>Vertebrata</taxon>
        <taxon>Euteleostomi</taxon>
        <taxon>Actinopterygii</taxon>
        <taxon>Neopterygii</taxon>
        <taxon>Teleostei</taxon>
        <taxon>Ostariophysi</taxon>
        <taxon>Cypriniformes</taxon>
        <taxon>Cyprinidae</taxon>
        <taxon>Labeoninae</taxon>
        <taxon>Labeonini</taxon>
        <taxon>Cirrhinus</taxon>
    </lineage>
</organism>
<evidence type="ECO:0000256" key="8">
    <source>
        <dbReference type="ARBA" id="ARBA00023145"/>
    </source>
</evidence>
<dbReference type="InterPro" id="IPR002138">
    <property type="entry name" value="Pept_C14_p10"/>
</dbReference>
<evidence type="ECO:0000256" key="5">
    <source>
        <dbReference type="ARBA" id="ARBA00022703"/>
    </source>
</evidence>
<dbReference type="Gene3D" id="3.40.50.1460">
    <property type="match status" value="1"/>
</dbReference>
<dbReference type="InterPro" id="IPR016129">
    <property type="entry name" value="Caspase_his_AS"/>
</dbReference>
<evidence type="ECO:0000256" key="1">
    <source>
        <dbReference type="ARBA" id="ARBA00004496"/>
    </source>
</evidence>
<keyword evidence="8" id="KW-0865">Zymogen</keyword>
<evidence type="ECO:0000256" key="9">
    <source>
        <dbReference type="ARBA" id="ARBA00036189"/>
    </source>
</evidence>
<keyword evidence="7" id="KW-0788">Thiol protease</keyword>
<dbReference type="InterPro" id="IPR015917">
    <property type="entry name" value="Pept_C14A"/>
</dbReference>
<evidence type="ECO:0000256" key="6">
    <source>
        <dbReference type="ARBA" id="ARBA00022801"/>
    </source>
</evidence>
<evidence type="ECO:0000256" key="2">
    <source>
        <dbReference type="ARBA" id="ARBA00010134"/>
    </source>
</evidence>
<evidence type="ECO:0000259" key="14">
    <source>
        <dbReference type="PROSITE" id="PS50208"/>
    </source>
</evidence>
<dbReference type="InterPro" id="IPR033139">
    <property type="entry name" value="Caspase_cys_AS"/>
</dbReference>
<name>A0ABR3LPC0_9TELE</name>
<comment type="caution">
    <text evidence="15">The sequence shown here is derived from an EMBL/GenBank/DDBJ whole genome shotgun (WGS) entry which is preliminary data.</text>
</comment>
<accession>A0ABR3LPC0</accession>
<evidence type="ECO:0000256" key="7">
    <source>
        <dbReference type="ARBA" id="ARBA00022807"/>
    </source>
</evidence>
<dbReference type="Proteomes" id="UP001558613">
    <property type="component" value="Unassembled WGS sequence"/>
</dbReference>
<dbReference type="PROSITE" id="PS01122">
    <property type="entry name" value="CASPASE_CYS"/>
    <property type="match status" value="1"/>
</dbReference>
<dbReference type="SUPFAM" id="SSF52129">
    <property type="entry name" value="Caspase-like"/>
    <property type="match status" value="1"/>
</dbReference>
<dbReference type="InterPro" id="IPR001309">
    <property type="entry name" value="Pept_C14_p20"/>
</dbReference>
<proteinExistence type="inferred from homology"/>
<sequence length="378" mass="43102">MSSQGSEDHSAVKMPCVFEPYKKHKNIGKCLIISNEHFRSPQNHRQGCSVDECLLSTTFKSLGFHVQVEKNLSANEMIGALRKVSKENHTDNSCFVCVLMSHGEEGTILGSDECWIPIKTLTSLMTSDLCPSLQNKPKLFFLQACRGLKYDPGVEADSEEAPEEFFGISDIPEADFLCCYSTVEGYYSWRNPDMGSVFIRELCKLMKCHLEISQILTRVNHDVANNFQSNTRDPVYLVAAFFNKTGLLQSSENSQTAEQVYGEKDCEVYQSFENSQTAEQVCGEENYEVYQLWRPTERQFANSVNEEKRLHKTREKETCPGFFRALRTAKQQNRFIARKIMKCTRTGLLQSSENSQTAEQVYSKENYEVYQVRASSAL</sequence>
<evidence type="ECO:0000256" key="10">
    <source>
        <dbReference type="ARBA" id="ARBA00038900"/>
    </source>
</evidence>
<dbReference type="EC" id="3.4.22.56" evidence="10"/>
<dbReference type="PRINTS" id="PR00376">
    <property type="entry name" value="IL1BCENZYME"/>
</dbReference>
<dbReference type="PROSITE" id="PS50208">
    <property type="entry name" value="CASPASE_P20"/>
    <property type="match status" value="1"/>
</dbReference>
<comment type="subcellular location">
    <subcellularLocation>
        <location evidence="1">Cytoplasm</location>
    </subcellularLocation>
</comment>
<dbReference type="Pfam" id="PF00656">
    <property type="entry name" value="Peptidase_C14"/>
    <property type="match status" value="1"/>
</dbReference>
<dbReference type="PROSITE" id="PS50207">
    <property type="entry name" value="CASPASE_P10"/>
    <property type="match status" value="1"/>
</dbReference>
<dbReference type="PANTHER" id="PTHR10454:SF198">
    <property type="entry name" value="CASPASE-3"/>
    <property type="match status" value="1"/>
</dbReference>
<keyword evidence="16" id="KW-1185">Reference proteome</keyword>
<evidence type="ECO:0000256" key="11">
    <source>
        <dbReference type="ARBA" id="ARBA00039708"/>
    </source>
</evidence>
<evidence type="ECO:0000256" key="4">
    <source>
        <dbReference type="ARBA" id="ARBA00022670"/>
    </source>
</evidence>
<feature type="domain" description="Caspase family p20" evidence="14">
    <location>
        <begin position="26"/>
        <end position="149"/>
    </location>
</feature>
<evidence type="ECO:0000313" key="15">
    <source>
        <dbReference type="EMBL" id="KAL1253308.1"/>
    </source>
</evidence>
<dbReference type="EMBL" id="JAYMGO010000021">
    <property type="protein sequence ID" value="KAL1253308.1"/>
    <property type="molecule type" value="Genomic_DNA"/>
</dbReference>
<comment type="similarity">
    <text evidence="2 12">Belongs to the peptidase C14A family.</text>
</comment>
<dbReference type="SMART" id="SM00115">
    <property type="entry name" value="CASc"/>
    <property type="match status" value="1"/>
</dbReference>
<dbReference type="InterPro" id="IPR029030">
    <property type="entry name" value="Caspase-like_dom_sf"/>
</dbReference>